<dbReference type="GO" id="GO:0000921">
    <property type="term" value="P:septin ring assembly"/>
    <property type="evidence" value="ECO:0007669"/>
    <property type="project" value="TreeGrafter"/>
</dbReference>
<comment type="function">
    <text evidence="7">Activator of cell division through the inhibition of FtsZ GTPase activity, therefore promoting FtsZ assembly into bundles of protofilaments necessary for the formation of the division Z ring. It is recruited early at mid-cell but it is not essential for cell division.</text>
</comment>
<sequence length="97" mass="10971">MEAGGRKSTSVQIFGNVYQIRGDVKPEYMLEVARYVDEKMRDIGSRQASASTTKLAILVALHVTDELFRERSGKERLIESANSRIDRLAARLREARS</sequence>
<comment type="subcellular location">
    <subcellularLocation>
        <location evidence="1">Cytoplasm</location>
    </subcellularLocation>
</comment>
<dbReference type="GO" id="GO:0005829">
    <property type="term" value="C:cytosol"/>
    <property type="evidence" value="ECO:0007669"/>
    <property type="project" value="TreeGrafter"/>
</dbReference>
<evidence type="ECO:0000313" key="10">
    <source>
        <dbReference type="EMBL" id="KPK68057.1"/>
    </source>
</evidence>
<dbReference type="SUPFAM" id="SSF102829">
    <property type="entry name" value="Cell division protein ZapA-like"/>
    <property type="match status" value="1"/>
</dbReference>
<evidence type="ECO:0000256" key="4">
    <source>
        <dbReference type="ARBA" id="ARBA00022618"/>
    </source>
</evidence>
<keyword evidence="4" id="KW-0132">Cell division</keyword>
<comment type="caution">
    <text evidence="10">The sequence shown here is derived from an EMBL/GenBank/DDBJ whole genome shotgun (WGS) entry which is preliminary data.</text>
</comment>
<evidence type="ECO:0000256" key="2">
    <source>
        <dbReference type="ARBA" id="ARBA00015195"/>
    </source>
</evidence>
<dbReference type="GO" id="GO:0043093">
    <property type="term" value="P:FtsZ-dependent cytokinesis"/>
    <property type="evidence" value="ECO:0007669"/>
    <property type="project" value="TreeGrafter"/>
</dbReference>
<dbReference type="EMBL" id="LJUI01000093">
    <property type="protein sequence ID" value="KPK68057.1"/>
    <property type="molecule type" value="Genomic_DNA"/>
</dbReference>
<evidence type="ECO:0000256" key="8">
    <source>
        <dbReference type="ARBA" id="ARBA00026068"/>
    </source>
</evidence>
<dbReference type="AlphaFoldDB" id="A0A0S8G5M6"/>
<dbReference type="PANTHER" id="PTHR34981:SF1">
    <property type="entry name" value="CELL DIVISION PROTEIN ZAPA"/>
    <property type="match status" value="1"/>
</dbReference>
<comment type="subunit">
    <text evidence="8">Homodimer. Interacts with FtsZ.</text>
</comment>
<dbReference type="Gene3D" id="6.10.250.790">
    <property type="match status" value="1"/>
</dbReference>
<dbReference type="InterPro" id="IPR036192">
    <property type="entry name" value="Cell_div_ZapA-like_sf"/>
</dbReference>
<dbReference type="InterPro" id="IPR053712">
    <property type="entry name" value="Bac_CellDiv_Activator"/>
</dbReference>
<evidence type="ECO:0000313" key="11">
    <source>
        <dbReference type="Proteomes" id="UP000051717"/>
    </source>
</evidence>
<protein>
    <recommendedName>
        <fullName evidence="2">Cell division protein ZapA</fullName>
    </recommendedName>
    <alternativeName>
        <fullName evidence="9">Z ring-associated protein ZapA</fullName>
    </alternativeName>
</protein>
<dbReference type="PANTHER" id="PTHR34981">
    <property type="entry name" value="CELL DIVISION PROTEIN ZAPA"/>
    <property type="match status" value="1"/>
</dbReference>
<evidence type="ECO:0000256" key="5">
    <source>
        <dbReference type="ARBA" id="ARBA00023210"/>
    </source>
</evidence>
<evidence type="ECO:0000256" key="3">
    <source>
        <dbReference type="ARBA" id="ARBA00022490"/>
    </source>
</evidence>
<dbReference type="GO" id="GO:0000917">
    <property type="term" value="P:division septum assembly"/>
    <property type="evidence" value="ECO:0007669"/>
    <property type="project" value="UniProtKB-KW"/>
</dbReference>
<dbReference type="GO" id="GO:0032153">
    <property type="term" value="C:cell division site"/>
    <property type="evidence" value="ECO:0007669"/>
    <property type="project" value="TreeGrafter"/>
</dbReference>
<gene>
    <name evidence="10" type="ORF">AMJ82_09170</name>
</gene>
<keyword evidence="3" id="KW-0963">Cytoplasm</keyword>
<name>A0A0S8G5M6_UNCT6</name>
<keyword evidence="6" id="KW-0131">Cell cycle</keyword>
<dbReference type="InterPro" id="IPR007838">
    <property type="entry name" value="Cell_div_ZapA-like"/>
</dbReference>
<evidence type="ECO:0000256" key="9">
    <source>
        <dbReference type="ARBA" id="ARBA00033158"/>
    </source>
</evidence>
<dbReference type="Pfam" id="PF05164">
    <property type="entry name" value="ZapA"/>
    <property type="match status" value="1"/>
</dbReference>
<evidence type="ECO:0000256" key="6">
    <source>
        <dbReference type="ARBA" id="ARBA00023306"/>
    </source>
</evidence>
<accession>A0A0S8G5M6</accession>
<keyword evidence="5" id="KW-0717">Septation</keyword>
<dbReference type="GO" id="GO:0030428">
    <property type="term" value="C:cell septum"/>
    <property type="evidence" value="ECO:0007669"/>
    <property type="project" value="TreeGrafter"/>
</dbReference>
<reference evidence="10 11" key="1">
    <citation type="journal article" date="2015" name="Microbiome">
        <title>Genomic resolution of linkages in carbon, nitrogen, and sulfur cycling among widespread estuary sediment bacteria.</title>
        <authorList>
            <person name="Baker B.J."/>
            <person name="Lazar C.S."/>
            <person name="Teske A.P."/>
            <person name="Dick G.J."/>
        </authorList>
    </citation>
    <scope>NUCLEOTIDE SEQUENCE [LARGE SCALE GENOMIC DNA]</scope>
    <source>
        <strain evidence="10">SM23_40</strain>
    </source>
</reference>
<evidence type="ECO:0000256" key="1">
    <source>
        <dbReference type="ARBA" id="ARBA00004496"/>
    </source>
</evidence>
<proteinExistence type="predicted"/>
<organism evidence="10 11">
    <name type="scientific">candidate division TA06 bacterium SM23_40</name>
    <dbReference type="NCBI Taxonomy" id="1703774"/>
    <lineage>
        <taxon>Bacteria</taxon>
        <taxon>Bacteria division TA06</taxon>
    </lineage>
</organism>
<evidence type="ECO:0000256" key="7">
    <source>
        <dbReference type="ARBA" id="ARBA00024910"/>
    </source>
</evidence>
<dbReference type="Proteomes" id="UP000051717">
    <property type="component" value="Unassembled WGS sequence"/>
</dbReference>